<keyword evidence="6" id="KW-1133">Transmembrane helix</keyword>
<dbReference type="CDD" id="cd00033">
    <property type="entry name" value="CCP"/>
    <property type="match status" value="2"/>
</dbReference>
<keyword evidence="6" id="KW-0812">Transmembrane</keyword>
<feature type="disulfide bond" evidence="5">
    <location>
        <begin position="150"/>
        <end position="193"/>
    </location>
</feature>
<comment type="caution">
    <text evidence="9">The sequence shown here is derived from an EMBL/GenBank/DDBJ whole genome shotgun (WGS) entry which is preliminary data.</text>
</comment>
<evidence type="ECO:0000313" key="10">
    <source>
        <dbReference type="Proteomes" id="UP001469553"/>
    </source>
</evidence>
<dbReference type="PANTHER" id="PTHR19325">
    <property type="entry name" value="COMPLEMENT COMPONENT-RELATED SUSHI DOMAIN-CONTAINING"/>
    <property type="match status" value="1"/>
</dbReference>
<dbReference type="Pfam" id="PF00084">
    <property type="entry name" value="Sushi"/>
    <property type="match status" value="3"/>
</dbReference>
<feature type="disulfide bond" evidence="5">
    <location>
        <begin position="61"/>
        <end position="88"/>
    </location>
</feature>
<dbReference type="PANTHER" id="PTHR19325:SF569">
    <property type="entry name" value="COMPLEMENT COMPONENT 4 BINDING PROTEIN, SECRETORY-RELATED"/>
    <property type="match status" value="1"/>
</dbReference>
<dbReference type="SUPFAM" id="SSF57535">
    <property type="entry name" value="Complement control module/SCR domain"/>
    <property type="match status" value="3"/>
</dbReference>
<organism evidence="9 10">
    <name type="scientific">Ameca splendens</name>
    <dbReference type="NCBI Taxonomy" id="208324"/>
    <lineage>
        <taxon>Eukaryota</taxon>
        <taxon>Metazoa</taxon>
        <taxon>Chordata</taxon>
        <taxon>Craniata</taxon>
        <taxon>Vertebrata</taxon>
        <taxon>Euteleostomi</taxon>
        <taxon>Actinopterygii</taxon>
        <taxon>Neopterygii</taxon>
        <taxon>Teleostei</taxon>
        <taxon>Neoteleostei</taxon>
        <taxon>Acanthomorphata</taxon>
        <taxon>Ovalentaria</taxon>
        <taxon>Atherinomorphae</taxon>
        <taxon>Cyprinodontiformes</taxon>
        <taxon>Goodeidae</taxon>
        <taxon>Ameca</taxon>
    </lineage>
</organism>
<accession>A0ABV0Z1M1</accession>
<dbReference type="InterPro" id="IPR000436">
    <property type="entry name" value="Sushi_SCR_CCP_dom"/>
</dbReference>
<evidence type="ECO:0000256" key="6">
    <source>
        <dbReference type="SAM" id="Phobius"/>
    </source>
</evidence>
<feature type="signal peptide" evidence="7">
    <location>
        <begin position="1"/>
        <end position="28"/>
    </location>
</feature>
<evidence type="ECO:0000256" key="7">
    <source>
        <dbReference type="SAM" id="SignalP"/>
    </source>
</evidence>
<feature type="domain" description="Sushi" evidence="8">
    <location>
        <begin position="28"/>
        <end position="90"/>
    </location>
</feature>
<evidence type="ECO:0000256" key="2">
    <source>
        <dbReference type="ARBA" id="ARBA00022737"/>
    </source>
</evidence>
<dbReference type="Gene3D" id="2.10.70.10">
    <property type="entry name" value="Complement Module, domain 1"/>
    <property type="match status" value="3"/>
</dbReference>
<dbReference type="Proteomes" id="UP001469553">
    <property type="component" value="Unassembled WGS sequence"/>
</dbReference>
<keyword evidence="2" id="KW-0677">Repeat</keyword>
<keyword evidence="6" id="KW-0472">Membrane</keyword>
<keyword evidence="1 5" id="KW-0768">Sushi</keyword>
<sequence length="326" mass="35987">MDVLLDTLRQRELKSLLLLYFFVGNVAAYCPKPESGDGIYLSDEALLQNDFPEGSEVTLECGNGYEKQSGSGIMNCIDKKWTEPDLVCKKKDCGPHKAEPHMYFDISRGTLFGSSIKVMCEEGYQISGVSYIKCYSSGWFGKATCEIVTCEKPTEVENGKNSWNADGEPEYGQMINFTCSEGYVMLGSRSILCTKTGEYDSLPPQCIETSTAKVFTATPTSHRAITVTTRVSMNISTTEQDYRLSEDKIAPTSVPSSTAAPLKGLNIENININKNKGNAPVIISVIVVTLVLCIVAFILNKFLMRRKGSYDTGEDLKPELLQFQTL</sequence>
<evidence type="ECO:0000256" key="3">
    <source>
        <dbReference type="ARBA" id="ARBA00023157"/>
    </source>
</evidence>
<dbReference type="EMBL" id="JAHRIP010048089">
    <property type="protein sequence ID" value="MEQ2299448.1"/>
    <property type="molecule type" value="Genomic_DNA"/>
</dbReference>
<evidence type="ECO:0000256" key="1">
    <source>
        <dbReference type="ARBA" id="ARBA00022659"/>
    </source>
</evidence>
<feature type="domain" description="Sushi" evidence="8">
    <location>
        <begin position="91"/>
        <end position="147"/>
    </location>
</feature>
<feature type="domain" description="Sushi" evidence="8">
    <location>
        <begin position="148"/>
        <end position="208"/>
    </location>
</feature>
<feature type="disulfide bond" evidence="5">
    <location>
        <begin position="179"/>
        <end position="206"/>
    </location>
</feature>
<dbReference type="SMART" id="SM00032">
    <property type="entry name" value="CCP"/>
    <property type="match status" value="3"/>
</dbReference>
<feature type="chain" id="PRO_5046003258" description="Sushi domain-containing protein" evidence="7">
    <location>
        <begin position="29"/>
        <end position="326"/>
    </location>
</feature>
<evidence type="ECO:0000313" key="9">
    <source>
        <dbReference type="EMBL" id="MEQ2299448.1"/>
    </source>
</evidence>
<keyword evidence="10" id="KW-1185">Reference proteome</keyword>
<dbReference type="InterPro" id="IPR050350">
    <property type="entry name" value="Compl-Cell_Adhes-Reg"/>
</dbReference>
<evidence type="ECO:0000256" key="5">
    <source>
        <dbReference type="PROSITE-ProRule" id="PRU00302"/>
    </source>
</evidence>
<protein>
    <recommendedName>
        <fullName evidence="8">Sushi domain-containing protein</fullName>
    </recommendedName>
</protein>
<keyword evidence="7" id="KW-0732">Signal</keyword>
<feature type="transmembrane region" description="Helical" evidence="6">
    <location>
        <begin position="279"/>
        <end position="299"/>
    </location>
</feature>
<keyword evidence="3 5" id="KW-1015">Disulfide bond</keyword>
<gene>
    <name evidence="9" type="ORF">AMECASPLE_015227</name>
</gene>
<reference evidence="9 10" key="1">
    <citation type="submission" date="2021-06" db="EMBL/GenBank/DDBJ databases">
        <authorList>
            <person name="Palmer J.M."/>
        </authorList>
    </citation>
    <scope>NUCLEOTIDE SEQUENCE [LARGE SCALE GENOMIC DNA]</scope>
    <source>
        <strain evidence="9 10">AS_MEX2019</strain>
        <tissue evidence="9">Muscle</tissue>
    </source>
</reference>
<keyword evidence="4" id="KW-0325">Glycoprotein</keyword>
<comment type="caution">
    <text evidence="5">Lacks conserved residue(s) required for the propagation of feature annotation.</text>
</comment>
<dbReference type="InterPro" id="IPR035976">
    <property type="entry name" value="Sushi/SCR/CCP_sf"/>
</dbReference>
<evidence type="ECO:0000256" key="4">
    <source>
        <dbReference type="ARBA" id="ARBA00023180"/>
    </source>
</evidence>
<dbReference type="PROSITE" id="PS50923">
    <property type="entry name" value="SUSHI"/>
    <property type="match status" value="3"/>
</dbReference>
<name>A0ABV0Z1M1_9TELE</name>
<evidence type="ECO:0000259" key="8">
    <source>
        <dbReference type="PROSITE" id="PS50923"/>
    </source>
</evidence>
<proteinExistence type="predicted"/>